<evidence type="ECO:0000256" key="3">
    <source>
        <dbReference type="ARBA" id="ARBA00014341"/>
    </source>
</evidence>
<keyword evidence="4" id="KW-0678">Repressor</keyword>
<gene>
    <name evidence="11" type="ORF">AWW68_14725</name>
</gene>
<dbReference type="Pfam" id="PF00440">
    <property type="entry name" value="TetR_N"/>
    <property type="match status" value="1"/>
</dbReference>
<dbReference type="EMBL" id="LRPC01000028">
    <property type="protein sequence ID" value="KYG73919.1"/>
    <property type="molecule type" value="Genomic_DNA"/>
</dbReference>
<feature type="DNA-binding region" description="H-T-H motif" evidence="9">
    <location>
        <begin position="31"/>
        <end position="50"/>
    </location>
</feature>
<dbReference type="SUPFAM" id="SSF48498">
    <property type="entry name" value="Tetracyclin repressor-like, C-terminal domain"/>
    <property type="match status" value="1"/>
</dbReference>
<evidence type="ECO:0000256" key="2">
    <source>
        <dbReference type="ARBA" id="ARBA00011738"/>
    </source>
</evidence>
<keyword evidence="12" id="KW-1185">Reference proteome</keyword>
<keyword evidence="6 9" id="KW-0238">DNA-binding</keyword>
<evidence type="ECO:0000256" key="9">
    <source>
        <dbReference type="PROSITE-ProRule" id="PRU00335"/>
    </source>
</evidence>
<dbReference type="InterPro" id="IPR036271">
    <property type="entry name" value="Tet_transcr_reg_TetR-rel_C_sf"/>
</dbReference>
<dbReference type="InterPro" id="IPR009057">
    <property type="entry name" value="Homeodomain-like_sf"/>
</dbReference>
<evidence type="ECO:0000313" key="12">
    <source>
        <dbReference type="Proteomes" id="UP000075606"/>
    </source>
</evidence>
<keyword evidence="7" id="KW-0804">Transcription</keyword>
<evidence type="ECO:0000256" key="6">
    <source>
        <dbReference type="ARBA" id="ARBA00023125"/>
    </source>
</evidence>
<dbReference type="SUPFAM" id="SSF46689">
    <property type="entry name" value="Homeodomain-like"/>
    <property type="match status" value="1"/>
</dbReference>
<dbReference type="InterPro" id="IPR041646">
    <property type="entry name" value="IcaR_C"/>
</dbReference>
<dbReference type="InterPro" id="IPR001647">
    <property type="entry name" value="HTH_TetR"/>
</dbReference>
<accession>A0A150X585</accession>
<dbReference type="AlphaFoldDB" id="A0A150X585"/>
<dbReference type="PANTHER" id="PTHR43479">
    <property type="entry name" value="ACREF/ENVCD OPERON REPRESSOR-RELATED"/>
    <property type="match status" value="1"/>
</dbReference>
<evidence type="ECO:0000256" key="5">
    <source>
        <dbReference type="ARBA" id="ARBA00023015"/>
    </source>
</evidence>
<organism evidence="11 12">
    <name type="scientific">Roseivirga spongicola</name>
    <dbReference type="NCBI Taxonomy" id="333140"/>
    <lineage>
        <taxon>Bacteria</taxon>
        <taxon>Pseudomonadati</taxon>
        <taxon>Bacteroidota</taxon>
        <taxon>Cytophagia</taxon>
        <taxon>Cytophagales</taxon>
        <taxon>Roseivirgaceae</taxon>
        <taxon>Roseivirga</taxon>
    </lineage>
</organism>
<dbReference type="STRING" id="333140.AWW68_14725"/>
<evidence type="ECO:0000256" key="1">
    <source>
        <dbReference type="ARBA" id="ARBA00002291"/>
    </source>
</evidence>
<comment type="caution">
    <text evidence="11">The sequence shown here is derived from an EMBL/GenBank/DDBJ whole genome shotgun (WGS) entry which is preliminary data.</text>
</comment>
<comment type="function">
    <text evidence="1">Represses transcription of the icaADBC operon necessary for biofilm production.</text>
</comment>
<dbReference type="PROSITE" id="PS50977">
    <property type="entry name" value="HTH_TETR_2"/>
    <property type="match status" value="1"/>
</dbReference>
<dbReference type="GO" id="GO:0003677">
    <property type="term" value="F:DNA binding"/>
    <property type="evidence" value="ECO:0007669"/>
    <property type="project" value="UniProtKB-UniRule"/>
</dbReference>
<proteinExistence type="predicted"/>
<evidence type="ECO:0000256" key="8">
    <source>
        <dbReference type="ARBA" id="ARBA00030200"/>
    </source>
</evidence>
<dbReference type="OrthoDB" id="7618612at2"/>
<dbReference type="Pfam" id="PF18665">
    <property type="entry name" value="TetR_C_37"/>
    <property type="match status" value="1"/>
</dbReference>
<feature type="domain" description="HTH tetR-type" evidence="10">
    <location>
        <begin position="8"/>
        <end position="68"/>
    </location>
</feature>
<dbReference type="RefSeq" id="WP_068222995.1">
    <property type="nucleotide sequence ID" value="NZ_CP139724.1"/>
</dbReference>
<keyword evidence="5" id="KW-0805">Transcription regulation</keyword>
<evidence type="ECO:0000256" key="4">
    <source>
        <dbReference type="ARBA" id="ARBA00022491"/>
    </source>
</evidence>
<dbReference type="Proteomes" id="UP000075606">
    <property type="component" value="Unassembled WGS sequence"/>
</dbReference>
<name>A0A150X585_9BACT</name>
<dbReference type="Gene3D" id="1.10.357.10">
    <property type="entry name" value="Tetracycline Repressor, domain 2"/>
    <property type="match status" value="1"/>
</dbReference>
<comment type="subunit">
    <text evidence="2">Homodimer.</text>
</comment>
<evidence type="ECO:0000259" key="10">
    <source>
        <dbReference type="PROSITE" id="PS50977"/>
    </source>
</evidence>
<protein>
    <recommendedName>
        <fullName evidence="3">Biofilm operon icaADBC HTH-type negative transcriptional regulator IcaR</fullName>
    </recommendedName>
    <alternativeName>
        <fullName evidence="8">Intercellular adhesion protein R</fullName>
    </alternativeName>
</protein>
<dbReference type="PANTHER" id="PTHR43479:SF11">
    <property type="entry name" value="ACREF_ENVCD OPERON REPRESSOR-RELATED"/>
    <property type="match status" value="1"/>
</dbReference>
<evidence type="ECO:0000313" key="11">
    <source>
        <dbReference type="EMBL" id="KYG73919.1"/>
    </source>
</evidence>
<dbReference type="InterPro" id="IPR050624">
    <property type="entry name" value="HTH-type_Tx_Regulator"/>
</dbReference>
<sequence>MGRKSIKDIRQQEIVRALYKTAKAEGLHNASIKKVADEMNVNPSLILHYFKTKEDLIFALIDYILNRYLNIYTIKSNRSAIDQLMEVLNNIFSRKWNTLVSDDVYYNCFTLIFRDPLIQKKYRQLHDSLRESLTEHLEACIDEGSLQLDDPKITANLIYTILEGAYFYLCMVPDTQTRTEVMDQHKKHAFAILGMEYKEA</sequence>
<reference evidence="11 12" key="1">
    <citation type="submission" date="2016-01" db="EMBL/GenBank/DDBJ databases">
        <title>Genome sequencing of Roseivirga spongicola UST030701-084.</title>
        <authorList>
            <person name="Selvaratnam C."/>
            <person name="Thevarajoo S."/>
            <person name="Goh K.M."/>
            <person name="Ee R."/>
            <person name="Chan K.-G."/>
            <person name="Chong C.S."/>
        </authorList>
    </citation>
    <scope>NUCLEOTIDE SEQUENCE [LARGE SCALE GENOMIC DNA]</scope>
    <source>
        <strain evidence="11 12">UST030701-084</strain>
    </source>
</reference>
<evidence type="ECO:0000256" key="7">
    <source>
        <dbReference type="ARBA" id="ARBA00023163"/>
    </source>
</evidence>